<protein>
    <submittedName>
        <fullName evidence="2">Uncharacterized protein</fullName>
    </submittedName>
</protein>
<feature type="region of interest" description="Disordered" evidence="1">
    <location>
        <begin position="348"/>
        <end position="426"/>
    </location>
</feature>
<name>A0A9W9DG26_9AGAR</name>
<feature type="compositionally biased region" description="Polar residues" evidence="1">
    <location>
        <begin position="392"/>
        <end position="404"/>
    </location>
</feature>
<feature type="compositionally biased region" description="Low complexity" evidence="1">
    <location>
        <begin position="352"/>
        <end position="369"/>
    </location>
</feature>
<dbReference type="Proteomes" id="UP001150238">
    <property type="component" value="Unassembled WGS sequence"/>
</dbReference>
<feature type="region of interest" description="Disordered" evidence="1">
    <location>
        <begin position="216"/>
        <end position="236"/>
    </location>
</feature>
<evidence type="ECO:0000256" key="1">
    <source>
        <dbReference type="SAM" id="MobiDB-lite"/>
    </source>
</evidence>
<accession>A0A9W9DG26</accession>
<feature type="compositionally biased region" description="Polar residues" evidence="1">
    <location>
        <begin position="140"/>
        <end position="149"/>
    </location>
</feature>
<feature type="compositionally biased region" description="Basic and acidic residues" evidence="1">
    <location>
        <begin position="16"/>
        <end position="25"/>
    </location>
</feature>
<feature type="region of interest" description="Disordered" evidence="1">
    <location>
        <begin position="1"/>
        <end position="34"/>
    </location>
</feature>
<organism evidence="2 3">
    <name type="scientific">Lentinula lateritia</name>
    <dbReference type="NCBI Taxonomy" id="40482"/>
    <lineage>
        <taxon>Eukaryota</taxon>
        <taxon>Fungi</taxon>
        <taxon>Dikarya</taxon>
        <taxon>Basidiomycota</taxon>
        <taxon>Agaricomycotina</taxon>
        <taxon>Agaricomycetes</taxon>
        <taxon>Agaricomycetidae</taxon>
        <taxon>Agaricales</taxon>
        <taxon>Marasmiineae</taxon>
        <taxon>Omphalotaceae</taxon>
        <taxon>Lentinula</taxon>
    </lineage>
</organism>
<sequence length="542" mass="58054">MSNHFINITRPGRSVSSDRGREHRSPMPWSSNIRFPRPLSTPPGLKARIQDCASSSLSRSSLSGGIGIEAGYWNWDPEKAEVVFCRKSKNLEYTLGSLPTKSPAKVIITTKSPAMAFVQPESSNSLRRLSSSMTNSSSRPYSPTPVSGFESSSLAARGLASKASPVTLSSPPPLRFNSDFTGWLLPDGVDTSIPDDNSELPDLTHCSFAFASASNPNLSTSTTSSDSEDIPPTPGRGVGLGFGLGFGCGARVFCHDNEIAATSLKETALTFDAASVSNEIIGSLDVRGRSGGGSRFIASGYDEALGLPTTSCFEGNVEKELDSTPKVPSETISNFKDNIPYFSFSSTPRNRTSSSLASPCPSSTSSSLQRHSRSQAPGFTNVSSSKRPEGCSNENSVGKPTTSRPAAAKRGSIRRTISLHRRGGPDVTLATISSSLKRSTSSGSSSPMITVPTANRLFSRVPSRILGRGPREAVADLKKAKECPAVTVHPRYTPQKQAKAENGPRHVRPSQELVAHVEERQEHRGRQRSLNAPSLERKLSWR</sequence>
<feature type="compositionally biased region" description="Basic residues" evidence="1">
    <location>
        <begin position="411"/>
        <end position="422"/>
    </location>
</feature>
<evidence type="ECO:0000313" key="2">
    <source>
        <dbReference type="EMBL" id="KAJ4468677.1"/>
    </source>
</evidence>
<feature type="region of interest" description="Disordered" evidence="1">
    <location>
        <begin position="121"/>
        <end position="149"/>
    </location>
</feature>
<feature type="compositionally biased region" description="Low complexity" evidence="1">
    <location>
        <begin position="216"/>
        <end position="225"/>
    </location>
</feature>
<feature type="compositionally biased region" description="Low complexity" evidence="1">
    <location>
        <begin position="122"/>
        <end position="139"/>
    </location>
</feature>
<feature type="region of interest" description="Disordered" evidence="1">
    <location>
        <begin position="494"/>
        <end position="542"/>
    </location>
</feature>
<feature type="compositionally biased region" description="Basic and acidic residues" evidence="1">
    <location>
        <begin position="515"/>
        <end position="524"/>
    </location>
</feature>
<proteinExistence type="predicted"/>
<evidence type="ECO:0000313" key="3">
    <source>
        <dbReference type="Proteomes" id="UP001150238"/>
    </source>
</evidence>
<reference evidence="2" key="2">
    <citation type="journal article" date="2023" name="Proc. Natl. Acad. Sci. U.S.A.">
        <title>A global phylogenomic analysis of the shiitake genus Lentinula.</title>
        <authorList>
            <person name="Sierra-Patev S."/>
            <person name="Min B."/>
            <person name="Naranjo-Ortiz M."/>
            <person name="Looney B."/>
            <person name="Konkel Z."/>
            <person name="Slot J.C."/>
            <person name="Sakamoto Y."/>
            <person name="Steenwyk J.L."/>
            <person name="Rokas A."/>
            <person name="Carro J."/>
            <person name="Camarero S."/>
            <person name="Ferreira P."/>
            <person name="Molpeceres G."/>
            <person name="Ruiz-Duenas F.J."/>
            <person name="Serrano A."/>
            <person name="Henrissat B."/>
            <person name="Drula E."/>
            <person name="Hughes K.W."/>
            <person name="Mata J.L."/>
            <person name="Ishikawa N.K."/>
            <person name="Vargas-Isla R."/>
            <person name="Ushijima S."/>
            <person name="Smith C.A."/>
            <person name="Donoghue J."/>
            <person name="Ahrendt S."/>
            <person name="Andreopoulos W."/>
            <person name="He G."/>
            <person name="LaButti K."/>
            <person name="Lipzen A."/>
            <person name="Ng V."/>
            <person name="Riley R."/>
            <person name="Sandor L."/>
            <person name="Barry K."/>
            <person name="Martinez A.T."/>
            <person name="Xiao Y."/>
            <person name="Gibbons J.G."/>
            <person name="Terashima K."/>
            <person name="Grigoriev I.V."/>
            <person name="Hibbett D."/>
        </authorList>
    </citation>
    <scope>NUCLEOTIDE SEQUENCE</scope>
    <source>
        <strain evidence="2">Sp2 HRB7682 ss15</strain>
    </source>
</reference>
<comment type="caution">
    <text evidence="2">The sequence shown here is derived from an EMBL/GenBank/DDBJ whole genome shotgun (WGS) entry which is preliminary data.</text>
</comment>
<reference evidence="2" key="1">
    <citation type="submission" date="2022-08" db="EMBL/GenBank/DDBJ databases">
        <authorList>
            <consortium name="DOE Joint Genome Institute"/>
            <person name="Min B."/>
            <person name="Riley R."/>
            <person name="Sierra-Patev S."/>
            <person name="Naranjo-Ortiz M."/>
            <person name="Looney B."/>
            <person name="Konkel Z."/>
            <person name="Slot J.C."/>
            <person name="Sakamoto Y."/>
            <person name="Steenwyk J.L."/>
            <person name="Rokas A."/>
            <person name="Carro J."/>
            <person name="Camarero S."/>
            <person name="Ferreira P."/>
            <person name="Molpeceres G."/>
            <person name="Ruiz-Duenas F.J."/>
            <person name="Serrano A."/>
            <person name="Henrissat B."/>
            <person name="Drula E."/>
            <person name="Hughes K.W."/>
            <person name="Mata J.L."/>
            <person name="Ishikawa N.K."/>
            <person name="Vargas-Isla R."/>
            <person name="Ushijima S."/>
            <person name="Smith C.A."/>
            <person name="Ahrendt S."/>
            <person name="Andreopoulos W."/>
            <person name="He G."/>
            <person name="Labutti K."/>
            <person name="Lipzen A."/>
            <person name="Ng V."/>
            <person name="Sandor L."/>
            <person name="Barry K."/>
            <person name="Martinez A.T."/>
            <person name="Xiao Y."/>
            <person name="Gibbons J.G."/>
            <person name="Terashima K."/>
            <person name="Hibbett D.S."/>
            <person name="Grigoriev I.V."/>
        </authorList>
    </citation>
    <scope>NUCLEOTIDE SEQUENCE</scope>
    <source>
        <strain evidence="2">Sp2 HRB7682 ss15</strain>
    </source>
</reference>
<dbReference type="AlphaFoldDB" id="A0A9W9DG26"/>
<dbReference type="EMBL" id="JANVFS010000037">
    <property type="protein sequence ID" value="KAJ4468677.1"/>
    <property type="molecule type" value="Genomic_DNA"/>
</dbReference>
<gene>
    <name evidence="2" type="ORF">C8J55DRAFT_492349</name>
</gene>